<feature type="chain" id="PRO_5002221116" evidence="1">
    <location>
        <begin position="17"/>
        <end position="136"/>
    </location>
</feature>
<proteinExistence type="predicted"/>
<evidence type="ECO:0000313" key="2">
    <source>
        <dbReference type="EMBL" id="KIK99404.1"/>
    </source>
</evidence>
<feature type="signal peptide" evidence="1">
    <location>
        <begin position="1"/>
        <end position="16"/>
    </location>
</feature>
<dbReference type="AlphaFoldDB" id="A0A0D0E9H6"/>
<evidence type="ECO:0000313" key="3">
    <source>
        <dbReference type="Proteomes" id="UP000054538"/>
    </source>
</evidence>
<dbReference type="EMBL" id="KN824860">
    <property type="protein sequence ID" value="KIK99404.1"/>
    <property type="molecule type" value="Genomic_DNA"/>
</dbReference>
<sequence length="136" mass="15580">MAKLNLILTLILPVLTRWTSHYLSVTHLVKLELAFKQMLLDAGEDLQILIVCRGTKVDVKRKAKEVLDILQRPSFWPDLRLIKHHLEPLAVAANATQSDFTRLDIVLTILVNLYRQFLEPTLDLDVRMAVLASIEK</sequence>
<dbReference type="Proteomes" id="UP000054538">
    <property type="component" value="Unassembled WGS sequence"/>
</dbReference>
<gene>
    <name evidence="2" type="ORF">PAXRUDRAFT_8877</name>
</gene>
<organism evidence="2 3">
    <name type="scientific">Paxillus rubicundulus Ve08.2h10</name>
    <dbReference type="NCBI Taxonomy" id="930991"/>
    <lineage>
        <taxon>Eukaryota</taxon>
        <taxon>Fungi</taxon>
        <taxon>Dikarya</taxon>
        <taxon>Basidiomycota</taxon>
        <taxon>Agaricomycotina</taxon>
        <taxon>Agaricomycetes</taxon>
        <taxon>Agaricomycetidae</taxon>
        <taxon>Boletales</taxon>
        <taxon>Paxilineae</taxon>
        <taxon>Paxillaceae</taxon>
        <taxon>Paxillus</taxon>
    </lineage>
</organism>
<name>A0A0D0E9H6_9AGAM</name>
<keyword evidence="1" id="KW-0732">Signal</keyword>
<reference evidence="3" key="2">
    <citation type="submission" date="2015-01" db="EMBL/GenBank/DDBJ databases">
        <title>Evolutionary Origins and Diversification of the Mycorrhizal Mutualists.</title>
        <authorList>
            <consortium name="DOE Joint Genome Institute"/>
            <consortium name="Mycorrhizal Genomics Consortium"/>
            <person name="Kohler A."/>
            <person name="Kuo A."/>
            <person name="Nagy L.G."/>
            <person name="Floudas D."/>
            <person name="Copeland A."/>
            <person name="Barry K.W."/>
            <person name="Cichocki N."/>
            <person name="Veneault-Fourrey C."/>
            <person name="LaButti K."/>
            <person name="Lindquist E.A."/>
            <person name="Lipzen A."/>
            <person name="Lundell T."/>
            <person name="Morin E."/>
            <person name="Murat C."/>
            <person name="Riley R."/>
            <person name="Ohm R."/>
            <person name="Sun H."/>
            <person name="Tunlid A."/>
            <person name="Henrissat B."/>
            <person name="Grigoriev I.V."/>
            <person name="Hibbett D.S."/>
            <person name="Martin F."/>
        </authorList>
    </citation>
    <scope>NUCLEOTIDE SEQUENCE [LARGE SCALE GENOMIC DNA]</scope>
    <source>
        <strain evidence="3">Ve08.2h10</strain>
    </source>
</reference>
<dbReference type="HOGENOM" id="CLU_1876106_0_0_1"/>
<dbReference type="OrthoDB" id="3060151at2759"/>
<keyword evidence="3" id="KW-1185">Reference proteome</keyword>
<dbReference type="InParanoid" id="A0A0D0E9H6"/>
<protein>
    <submittedName>
        <fullName evidence="2">Uncharacterized protein</fullName>
    </submittedName>
</protein>
<accession>A0A0D0E9H6</accession>
<evidence type="ECO:0000256" key="1">
    <source>
        <dbReference type="SAM" id="SignalP"/>
    </source>
</evidence>
<dbReference type="STRING" id="930991.A0A0D0E9H6"/>
<reference evidence="2 3" key="1">
    <citation type="submission" date="2014-04" db="EMBL/GenBank/DDBJ databases">
        <authorList>
            <consortium name="DOE Joint Genome Institute"/>
            <person name="Kuo A."/>
            <person name="Kohler A."/>
            <person name="Jargeat P."/>
            <person name="Nagy L.G."/>
            <person name="Floudas D."/>
            <person name="Copeland A."/>
            <person name="Barry K.W."/>
            <person name="Cichocki N."/>
            <person name="Veneault-Fourrey C."/>
            <person name="LaButti K."/>
            <person name="Lindquist E.A."/>
            <person name="Lipzen A."/>
            <person name="Lundell T."/>
            <person name="Morin E."/>
            <person name="Murat C."/>
            <person name="Sun H."/>
            <person name="Tunlid A."/>
            <person name="Henrissat B."/>
            <person name="Grigoriev I.V."/>
            <person name="Hibbett D.S."/>
            <person name="Martin F."/>
            <person name="Nordberg H.P."/>
            <person name="Cantor M.N."/>
            <person name="Hua S.X."/>
        </authorList>
    </citation>
    <scope>NUCLEOTIDE SEQUENCE [LARGE SCALE GENOMIC DNA]</scope>
    <source>
        <strain evidence="2 3">Ve08.2h10</strain>
    </source>
</reference>